<dbReference type="Gene3D" id="3.60.40.10">
    <property type="entry name" value="PPM-type phosphatase domain"/>
    <property type="match status" value="1"/>
</dbReference>
<evidence type="ECO:0000313" key="1">
    <source>
        <dbReference type="EMBL" id="MBT0774227.1"/>
    </source>
</evidence>
<keyword evidence="2" id="KW-1185">Reference proteome</keyword>
<accession>A0ABS5TTT3</accession>
<sequence>MKLRVREWISLQGDGAINEDLFGYTGNACWIIDGATPIDASHLDPVSDASWLAHFVDDQLRARSPEEVGPRLGSSLSQIAADVAVALAASNFPAERVPPACSLGVLTLKGSHLSWGTVGDVLAIVARAGRDPLHWQNKAFKSAESLAMKSVPRGLGSVEALERGAEGIRQRRRAYISGMSDQMVFSNNPDVGTKIRPYEGEVADGDVALLMTDGFARLVDTYHLYRDWNELLASCSSDGLENIAARLRTYEQRVDRTGRSHFKSKDDATAALVDIGT</sequence>
<dbReference type="RefSeq" id="WP_214160767.1">
    <property type="nucleotide sequence ID" value="NZ_JAHBAY010000025.1"/>
</dbReference>
<dbReference type="SUPFAM" id="SSF81606">
    <property type="entry name" value="PP2C-like"/>
    <property type="match status" value="1"/>
</dbReference>
<organism evidence="1 2">
    <name type="scientific">Kineosporia corallincola</name>
    <dbReference type="NCBI Taxonomy" id="2835133"/>
    <lineage>
        <taxon>Bacteria</taxon>
        <taxon>Bacillati</taxon>
        <taxon>Actinomycetota</taxon>
        <taxon>Actinomycetes</taxon>
        <taxon>Kineosporiales</taxon>
        <taxon>Kineosporiaceae</taxon>
        <taxon>Kineosporia</taxon>
    </lineage>
</organism>
<name>A0ABS5TTT3_9ACTN</name>
<dbReference type="Proteomes" id="UP001197247">
    <property type="component" value="Unassembled WGS sequence"/>
</dbReference>
<evidence type="ECO:0000313" key="2">
    <source>
        <dbReference type="Proteomes" id="UP001197247"/>
    </source>
</evidence>
<proteinExistence type="predicted"/>
<dbReference type="InterPro" id="IPR036457">
    <property type="entry name" value="PPM-type-like_dom_sf"/>
</dbReference>
<gene>
    <name evidence="1" type="ORF">KIH74_35110</name>
</gene>
<comment type="caution">
    <text evidence="1">The sequence shown here is derived from an EMBL/GenBank/DDBJ whole genome shotgun (WGS) entry which is preliminary data.</text>
</comment>
<reference evidence="1 2" key="1">
    <citation type="submission" date="2021-05" db="EMBL/GenBank/DDBJ databases">
        <title>Kineosporia and Streptomyces sp. nov. two new marine actinobacteria isolated from Coral.</title>
        <authorList>
            <person name="Buangrab K."/>
            <person name="Sutthacheep M."/>
            <person name="Yeemin T."/>
            <person name="Harunari E."/>
            <person name="Igarashi Y."/>
            <person name="Kanchanasin P."/>
            <person name="Tanasupawat S."/>
            <person name="Phongsopitanun W."/>
        </authorList>
    </citation>
    <scope>NUCLEOTIDE SEQUENCE [LARGE SCALE GENOMIC DNA]</scope>
    <source>
        <strain evidence="1 2">J2-2</strain>
    </source>
</reference>
<dbReference type="EMBL" id="JAHBAY010000025">
    <property type="protein sequence ID" value="MBT0774227.1"/>
    <property type="molecule type" value="Genomic_DNA"/>
</dbReference>
<protein>
    <submittedName>
        <fullName evidence="1">Protein phosphatase 2C domain-containing protein</fullName>
    </submittedName>
</protein>